<accession>A0A9Q3Q8T5</accession>
<evidence type="ECO:0000256" key="1">
    <source>
        <dbReference type="SAM" id="MobiDB-lite"/>
    </source>
</evidence>
<dbReference type="EMBL" id="AVOT02135262">
    <property type="protein sequence ID" value="MBW0589698.1"/>
    <property type="molecule type" value="Genomic_DNA"/>
</dbReference>
<feature type="compositionally biased region" description="Polar residues" evidence="1">
    <location>
        <begin position="1"/>
        <end position="13"/>
    </location>
</feature>
<feature type="region of interest" description="Disordered" evidence="1">
    <location>
        <begin position="34"/>
        <end position="57"/>
    </location>
</feature>
<keyword evidence="3" id="KW-1185">Reference proteome</keyword>
<name>A0A9Q3Q8T5_9BASI</name>
<sequence>MSNSNRNKTNSEGSNRHLYEPVKEVLHGFQEKKIGNFATDPPRSVKPLSYSQKAPQRGGNSYIIQWWSTLSSKHQIKKIKEWCSKQREESKEEALMASTSKPKASPPPQEGKRNCEP</sequence>
<organism evidence="2 3">
    <name type="scientific">Austropuccinia psidii MF-1</name>
    <dbReference type="NCBI Taxonomy" id="1389203"/>
    <lineage>
        <taxon>Eukaryota</taxon>
        <taxon>Fungi</taxon>
        <taxon>Dikarya</taxon>
        <taxon>Basidiomycota</taxon>
        <taxon>Pucciniomycotina</taxon>
        <taxon>Pucciniomycetes</taxon>
        <taxon>Pucciniales</taxon>
        <taxon>Sphaerophragmiaceae</taxon>
        <taxon>Austropuccinia</taxon>
    </lineage>
</organism>
<comment type="caution">
    <text evidence="2">The sequence shown here is derived from an EMBL/GenBank/DDBJ whole genome shotgun (WGS) entry which is preliminary data.</text>
</comment>
<evidence type="ECO:0000313" key="2">
    <source>
        <dbReference type="EMBL" id="MBW0589698.1"/>
    </source>
</evidence>
<evidence type="ECO:0000313" key="3">
    <source>
        <dbReference type="Proteomes" id="UP000765509"/>
    </source>
</evidence>
<dbReference type="Proteomes" id="UP000765509">
    <property type="component" value="Unassembled WGS sequence"/>
</dbReference>
<proteinExistence type="predicted"/>
<feature type="region of interest" description="Disordered" evidence="1">
    <location>
        <begin position="87"/>
        <end position="117"/>
    </location>
</feature>
<protein>
    <submittedName>
        <fullName evidence="2">Uncharacterized protein</fullName>
    </submittedName>
</protein>
<gene>
    <name evidence="2" type="ORF">O181_129413</name>
</gene>
<dbReference type="AlphaFoldDB" id="A0A9Q3Q8T5"/>
<feature type="region of interest" description="Disordered" evidence="1">
    <location>
        <begin position="1"/>
        <end position="20"/>
    </location>
</feature>
<reference evidence="2" key="1">
    <citation type="submission" date="2021-03" db="EMBL/GenBank/DDBJ databases">
        <title>Draft genome sequence of rust myrtle Austropuccinia psidii MF-1, a brazilian biotype.</title>
        <authorList>
            <person name="Quecine M.C."/>
            <person name="Pachon D.M.R."/>
            <person name="Bonatelli M.L."/>
            <person name="Correr F.H."/>
            <person name="Franceschini L.M."/>
            <person name="Leite T.F."/>
            <person name="Margarido G.R.A."/>
            <person name="Almeida C.A."/>
            <person name="Ferrarezi J.A."/>
            <person name="Labate C.A."/>
        </authorList>
    </citation>
    <scope>NUCLEOTIDE SEQUENCE</scope>
    <source>
        <strain evidence="2">MF-1</strain>
    </source>
</reference>